<accession>A0AAD7LRW5</accession>
<evidence type="ECO:0000313" key="6">
    <source>
        <dbReference type="Proteomes" id="UP001163823"/>
    </source>
</evidence>
<comment type="caution">
    <text evidence="5">The sequence shown here is derived from an EMBL/GenBank/DDBJ whole genome shotgun (WGS) entry which is preliminary data.</text>
</comment>
<dbReference type="InterPro" id="IPR028307">
    <property type="entry name" value="Lin-54_fam"/>
</dbReference>
<dbReference type="Pfam" id="PF03638">
    <property type="entry name" value="TCR"/>
    <property type="match status" value="2"/>
</dbReference>
<evidence type="ECO:0000313" key="5">
    <source>
        <dbReference type="EMBL" id="KAJ7963022.1"/>
    </source>
</evidence>
<dbReference type="InterPro" id="IPR033467">
    <property type="entry name" value="Tesmin/TSO1-like_CXC"/>
</dbReference>
<dbReference type="InterPro" id="IPR005172">
    <property type="entry name" value="CRC"/>
</dbReference>
<evidence type="ECO:0000256" key="1">
    <source>
        <dbReference type="ARBA" id="ARBA00004123"/>
    </source>
</evidence>
<keyword evidence="6" id="KW-1185">Reference proteome</keyword>
<reference evidence="5" key="1">
    <citation type="journal article" date="2023" name="Science">
        <title>Elucidation of the pathway for biosynthesis of saponin adjuvants from the soapbark tree.</title>
        <authorList>
            <person name="Reed J."/>
            <person name="Orme A."/>
            <person name="El-Demerdash A."/>
            <person name="Owen C."/>
            <person name="Martin L.B.B."/>
            <person name="Misra R.C."/>
            <person name="Kikuchi S."/>
            <person name="Rejzek M."/>
            <person name="Martin A.C."/>
            <person name="Harkess A."/>
            <person name="Leebens-Mack J."/>
            <person name="Louveau T."/>
            <person name="Stephenson M.J."/>
            <person name="Osbourn A."/>
        </authorList>
    </citation>
    <scope>NUCLEOTIDE SEQUENCE</scope>
    <source>
        <strain evidence="5">S10</strain>
    </source>
</reference>
<organism evidence="5 6">
    <name type="scientific">Quillaja saponaria</name>
    <name type="common">Soap bark tree</name>
    <dbReference type="NCBI Taxonomy" id="32244"/>
    <lineage>
        <taxon>Eukaryota</taxon>
        <taxon>Viridiplantae</taxon>
        <taxon>Streptophyta</taxon>
        <taxon>Embryophyta</taxon>
        <taxon>Tracheophyta</taxon>
        <taxon>Spermatophyta</taxon>
        <taxon>Magnoliopsida</taxon>
        <taxon>eudicotyledons</taxon>
        <taxon>Gunneridae</taxon>
        <taxon>Pentapetalae</taxon>
        <taxon>rosids</taxon>
        <taxon>fabids</taxon>
        <taxon>Fabales</taxon>
        <taxon>Quillajaceae</taxon>
        <taxon>Quillaja</taxon>
    </lineage>
</organism>
<feature type="domain" description="CRC" evidence="4">
    <location>
        <begin position="10"/>
        <end position="134"/>
    </location>
</feature>
<dbReference type="GO" id="GO:0005634">
    <property type="term" value="C:nucleus"/>
    <property type="evidence" value="ECO:0007669"/>
    <property type="project" value="UniProtKB-SubCell"/>
</dbReference>
<evidence type="ECO:0000256" key="2">
    <source>
        <dbReference type="ARBA" id="ARBA00007267"/>
    </source>
</evidence>
<dbReference type="PROSITE" id="PS51634">
    <property type="entry name" value="CRC"/>
    <property type="match status" value="1"/>
</dbReference>
<dbReference type="AlphaFoldDB" id="A0AAD7LRW5"/>
<evidence type="ECO:0000256" key="3">
    <source>
        <dbReference type="ARBA" id="ARBA00023242"/>
    </source>
</evidence>
<dbReference type="SMART" id="SM01114">
    <property type="entry name" value="CXC"/>
    <property type="match status" value="2"/>
</dbReference>
<protein>
    <submittedName>
        <fullName evidence="5">Protein tesmin/TSO1-like CXC 5</fullName>
    </submittedName>
</protein>
<dbReference type="Proteomes" id="UP001163823">
    <property type="component" value="Chromosome 7"/>
</dbReference>
<sequence>MNLEIRAAKQHKCCRCKFSKCLKLYCECFASRLYCDGCGCTNCYNNIENEDARQEAAECILERNPYAFTRKISSSALKCHDSWDEEEKTPVDGKHHKGCHCKRTLCIKRYCECFRANILCSEICKCVDCKNYEECKEEPIDCKEQYNTKTIIQNSSCPKSGEIKSLSSDLSQAFRKNKHLSPLVLNEKDQSIRKLPQYQQLNPLEASSLESSICAALVGEVSSVQLGSLRFTNRSSLVDPIHPQDMNDICSALVVLSEAARIHTEKNDMRANQNVNSTASPNRENCPEVPNFQKVTDNYLSENAADAIERDDLKVVASQDWILDHNYITNAYEEQERIVLMNILNHLKMMIFSGNVKAGAGIENDYRHACTGLKKQELKEQEEAFPLIS</sequence>
<dbReference type="GO" id="GO:0006355">
    <property type="term" value="P:regulation of DNA-templated transcription"/>
    <property type="evidence" value="ECO:0007669"/>
    <property type="project" value="TreeGrafter"/>
</dbReference>
<dbReference type="PANTHER" id="PTHR12446:SF64">
    <property type="entry name" value="TESMIN_TSO1-LIKE CXC DOMAIN-CONTAINING PROTEIN"/>
    <property type="match status" value="1"/>
</dbReference>
<gene>
    <name evidence="5" type="ORF">O6P43_018169</name>
</gene>
<dbReference type="EMBL" id="JARAOO010000007">
    <property type="protein sequence ID" value="KAJ7963022.1"/>
    <property type="molecule type" value="Genomic_DNA"/>
</dbReference>
<dbReference type="KEGG" id="qsa:O6P43_018169"/>
<evidence type="ECO:0000259" key="4">
    <source>
        <dbReference type="PROSITE" id="PS51634"/>
    </source>
</evidence>
<name>A0AAD7LRW5_QUISA</name>
<proteinExistence type="inferred from homology"/>
<keyword evidence="3" id="KW-0539">Nucleus</keyword>
<dbReference type="PANTHER" id="PTHR12446">
    <property type="entry name" value="TESMIN/TSO1-RELATED"/>
    <property type="match status" value="1"/>
</dbReference>
<comment type="subcellular location">
    <subcellularLocation>
        <location evidence="1">Nucleus</location>
    </subcellularLocation>
</comment>
<comment type="similarity">
    <text evidence="2">Belongs to the lin-54 family.</text>
</comment>